<feature type="transmembrane region" description="Helical" evidence="1">
    <location>
        <begin position="217"/>
        <end position="240"/>
    </location>
</feature>
<feature type="transmembrane region" description="Helical" evidence="1">
    <location>
        <begin position="350"/>
        <end position="371"/>
    </location>
</feature>
<protein>
    <submittedName>
        <fullName evidence="2">DUF5009 domain-containing protein</fullName>
    </submittedName>
</protein>
<proteinExistence type="predicted"/>
<feature type="transmembrane region" description="Helical" evidence="1">
    <location>
        <begin position="69"/>
        <end position="86"/>
    </location>
</feature>
<feature type="transmembrane region" description="Helical" evidence="1">
    <location>
        <begin position="252"/>
        <end position="271"/>
    </location>
</feature>
<name>A0AB33J0U6_9BACT</name>
<feature type="transmembrane region" description="Helical" evidence="1">
    <location>
        <begin position="158"/>
        <end position="175"/>
    </location>
</feature>
<feature type="transmembrane region" description="Helical" evidence="1">
    <location>
        <begin position="134"/>
        <end position="151"/>
    </location>
</feature>
<evidence type="ECO:0000256" key="1">
    <source>
        <dbReference type="SAM" id="Phobius"/>
    </source>
</evidence>
<dbReference type="EMBL" id="AP035785">
    <property type="protein sequence ID" value="BFO71767.1"/>
    <property type="molecule type" value="Genomic_DNA"/>
</dbReference>
<dbReference type="PANTHER" id="PTHR31061">
    <property type="entry name" value="LD22376P"/>
    <property type="match status" value="1"/>
</dbReference>
<keyword evidence="1" id="KW-1133">Transmembrane helix</keyword>
<keyword evidence="1" id="KW-0812">Transmembrane</keyword>
<feature type="transmembrane region" description="Helical" evidence="1">
    <location>
        <begin position="313"/>
        <end position="330"/>
    </location>
</feature>
<organism evidence="2">
    <name type="scientific">Prevotella sp. GTC17253</name>
    <dbReference type="NCBI Taxonomy" id="3236793"/>
    <lineage>
        <taxon>Bacteria</taxon>
        <taxon>Pseudomonadati</taxon>
        <taxon>Bacteroidota</taxon>
        <taxon>Bacteroidia</taxon>
        <taxon>Bacteroidales</taxon>
        <taxon>Prevotellaceae</taxon>
        <taxon>Prevotella</taxon>
    </lineage>
</organism>
<evidence type="ECO:0000313" key="2">
    <source>
        <dbReference type="EMBL" id="BFO71767.1"/>
    </source>
</evidence>
<keyword evidence="1" id="KW-0472">Membrane</keyword>
<reference evidence="2" key="1">
    <citation type="submission" date="2024-07" db="EMBL/GenBank/DDBJ databases">
        <title>Complete genome sequence of Prevotella sp. YM-2024 GTC17253.</title>
        <authorList>
            <person name="Hayashi M."/>
            <person name="Muto Y."/>
            <person name="Tanaka K."/>
            <person name="Niwa H."/>
        </authorList>
    </citation>
    <scope>NUCLEOTIDE SEQUENCE</scope>
    <source>
        <strain evidence="2">GTC17253</strain>
    </source>
</reference>
<accession>A0AB33J0U6</accession>
<feature type="transmembrane region" description="Helical" evidence="1">
    <location>
        <begin position="277"/>
        <end position="301"/>
    </location>
</feature>
<dbReference type="PANTHER" id="PTHR31061:SF24">
    <property type="entry name" value="LD22376P"/>
    <property type="match status" value="1"/>
</dbReference>
<dbReference type="AlphaFoldDB" id="A0AB33J0U6"/>
<sequence>MTSNTTSNKPQRLQSLDVLRGFDMACLVLIQPILYHFLEIAKPAEGTFGGFLYGQVTHVRWEGFCFWDIIMPLFMFMSGITIPFAFSRQKREGADASFYRRLLKRFLILWGVGMVVQGNLLALDWHQLHFYSNTLQSIAVGYVVTSLLFVLTSRRTQIAVVAACFIAYMAVFALWGNMDFTIGKNIAEAIDITILGVFRDGMNWNGTTWTVDPTYNYTWILSSLNFIVTVYLGCWAGYILKSTDTAKQKLQRLCIVGTALTVAALAMNPVFPIIKHIWSSSMTLFAGGICFLLMALFFYVVDMRGWNKGTQWLKYYGMNSLAAYFLGEYLNFRSIPNSLLYGLEQFLGEYYPVVGTAANVGIVYLIIRWMYKQGIFIKA</sequence>
<gene>
    <name evidence="2" type="ORF">GTC17253_17330</name>
</gene>
<feature type="transmembrane region" description="Helical" evidence="1">
    <location>
        <begin position="107"/>
        <end position="128"/>
    </location>
</feature>